<dbReference type="AlphaFoldDB" id="A0A0S4SWS4"/>
<gene>
    <name evidence="3" type="ORF">ERS686654_02053</name>
</gene>
<comment type="caution">
    <text evidence="3">The sequence shown here is derived from an EMBL/GenBank/DDBJ whole genome shotgun (WGS) entry which is preliminary data.</text>
</comment>
<dbReference type="InterPro" id="IPR005498">
    <property type="entry name" value="T4SS_VirB10/TraB/TrbI"/>
</dbReference>
<keyword evidence="2" id="KW-0472">Membrane</keyword>
<evidence type="ECO:0000313" key="4">
    <source>
        <dbReference type="Proteomes" id="UP000052237"/>
    </source>
</evidence>
<keyword evidence="1" id="KW-0175">Coiled coil</keyword>
<name>A0A0S4SWS4_CAMHY</name>
<proteinExistence type="predicted"/>
<dbReference type="CDD" id="cd16430">
    <property type="entry name" value="TraB"/>
    <property type="match status" value="1"/>
</dbReference>
<feature type="transmembrane region" description="Helical" evidence="2">
    <location>
        <begin position="28"/>
        <end position="47"/>
    </location>
</feature>
<keyword evidence="4" id="KW-1185">Reference proteome</keyword>
<sequence>MKLNFFGLFDKKDGNLDSNTIKIKQNGFRILIVGVIILSIIGGTYMFDDNKKSQNIGSFDLYKDDPNVKTKWVSEAAQDLKVQNEIVKGLQQEVKRLSDENREMKKQYDDKLKDVKIINKVDAKKTEEKGYEDPNDVIGNLLKTDKKLYQKFPDTDAASFNPDMFLKENYNKDSTGTSNGEDINPNLPNGSPEINTVTEVQKVDNSLQVIAVQSEKKEQAEEKIPRSLLPTGSILHGTILNGMDAPTMSQAKDNPLITHIVLKNLAILPNNRDFDLRECFVLGEGYGDLASERVYIRTTDISCVNENDETINLELKGYAVGEDGKIGLRGEVVSKQGAVLARAIIAGFVDGVAKGFREVGNTIQVTPYGTTQSTGEMSSGSLMKKGAYNGISEGANRLMDFYLKLADQVFPIIEISAGRNIDIIVTSLKEIKAIDKYQKKDNTKPQK</sequence>
<dbReference type="Pfam" id="PF03743">
    <property type="entry name" value="TrbI"/>
    <property type="match status" value="1"/>
</dbReference>
<protein>
    <submittedName>
        <fullName evidence="3">Sex pilus assembly protein</fullName>
    </submittedName>
</protein>
<feature type="coiled-coil region" evidence="1">
    <location>
        <begin position="73"/>
        <end position="114"/>
    </location>
</feature>
<dbReference type="RefSeq" id="WP_059435497.1">
    <property type="nucleotide sequence ID" value="NZ_FAVB01000007.1"/>
</dbReference>
<evidence type="ECO:0000256" key="2">
    <source>
        <dbReference type="SAM" id="Phobius"/>
    </source>
</evidence>
<keyword evidence="2" id="KW-0812">Transmembrane</keyword>
<reference evidence="3 4" key="1">
    <citation type="submission" date="2015-11" db="EMBL/GenBank/DDBJ databases">
        <authorList>
            <consortium name="Pathogen Informatics"/>
        </authorList>
    </citation>
    <scope>NUCLEOTIDE SEQUENCE [LARGE SCALE GENOMIC DNA]</scope>
    <source>
        <strain evidence="3 4">006A-0059</strain>
    </source>
</reference>
<accession>A0A0S4SWS4</accession>
<keyword evidence="2" id="KW-1133">Transmembrane helix</keyword>
<organism evidence="3 4">
    <name type="scientific">Campylobacter hyointestinalis subsp. hyointestinalis</name>
    <dbReference type="NCBI Taxonomy" id="91352"/>
    <lineage>
        <taxon>Bacteria</taxon>
        <taxon>Pseudomonadati</taxon>
        <taxon>Campylobacterota</taxon>
        <taxon>Epsilonproteobacteria</taxon>
        <taxon>Campylobacterales</taxon>
        <taxon>Campylobacteraceae</taxon>
        <taxon>Campylobacter</taxon>
    </lineage>
</organism>
<evidence type="ECO:0000256" key="1">
    <source>
        <dbReference type="SAM" id="Coils"/>
    </source>
</evidence>
<dbReference type="Proteomes" id="UP000052237">
    <property type="component" value="Unassembled WGS sequence"/>
</dbReference>
<evidence type="ECO:0000313" key="3">
    <source>
        <dbReference type="EMBL" id="CUU89985.1"/>
    </source>
</evidence>
<dbReference type="EMBL" id="FAVB01000007">
    <property type="protein sequence ID" value="CUU89985.1"/>
    <property type="molecule type" value="Genomic_DNA"/>
</dbReference>